<dbReference type="PANTHER" id="PTHR47332">
    <property type="entry name" value="SET DOMAIN-CONTAINING PROTEIN 5"/>
    <property type="match status" value="1"/>
</dbReference>
<protein>
    <recommendedName>
        <fullName evidence="1">SET domain-containing protein</fullName>
    </recommendedName>
</protein>
<name>A0AA39YDC6_9PEZI</name>
<proteinExistence type="predicted"/>
<evidence type="ECO:0000259" key="1">
    <source>
        <dbReference type="PROSITE" id="PS50280"/>
    </source>
</evidence>
<accession>A0AA39YDC6</accession>
<reference evidence="2" key="1">
    <citation type="submission" date="2023-06" db="EMBL/GenBank/DDBJ databases">
        <title>Genome-scale phylogeny and comparative genomics of the fungal order Sordariales.</title>
        <authorList>
            <consortium name="Lawrence Berkeley National Laboratory"/>
            <person name="Hensen N."/>
            <person name="Bonometti L."/>
            <person name="Westerberg I."/>
            <person name="Brannstrom I.O."/>
            <person name="Guillou S."/>
            <person name="Cros-Aarteil S."/>
            <person name="Calhoun S."/>
            <person name="Haridas S."/>
            <person name="Kuo A."/>
            <person name="Mondo S."/>
            <person name="Pangilinan J."/>
            <person name="Riley R."/>
            <person name="Labutti K."/>
            <person name="Andreopoulos B."/>
            <person name="Lipzen A."/>
            <person name="Chen C."/>
            <person name="Yanf M."/>
            <person name="Daum C."/>
            <person name="Ng V."/>
            <person name="Clum A."/>
            <person name="Steindorff A."/>
            <person name="Ohm R."/>
            <person name="Martin F."/>
            <person name="Silar P."/>
            <person name="Natvig D."/>
            <person name="Lalanne C."/>
            <person name="Gautier V."/>
            <person name="Ament-Velasquez S.L."/>
            <person name="Kruys A."/>
            <person name="Hutchinson M.I."/>
            <person name="Powell A.J."/>
            <person name="Barry K."/>
            <person name="Miller A.N."/>
            <person name="Grigoriev I.V."/>
            <person name="Debuchy R."/>
            <person name="Gladieux P."/>
            <person name="Thoren M.H."/>
            <person name="Johannesson H."/>
        </authorList>
    </citation>
    <scope>NUCLEOTIDE SEQUENCE</scope>
    <source>
        <strain evidence="2">SMH2532-1</strain>
    </source>
</reference>
<dbReference type="InterPro" id="IPR046341">
    <property type="entry name" value="SET_dom_sf"/>
</dbReference>
<dbReference type="Proteomes" id="UP001174936">
    <property type="component" value="Unassembled WGS sequence"/>
</dbReference>
<sequence>MAFLTPHGSLHVYPFLKPGHWPIVPLVDSSKPTSYSPWTHAPICEVSAADPSKKYCVYTNSRHGRRGISLLAKPEVAADNTGLLDEYLNVTAPEDEPFKIVDIPGKGKGVVATRHIKRYDTIMLDYSVLLIDMAFAAEVPAEKGYKLLHRAVDGLSDPESVRNLGQSNGLAKDPIENVLRTNGFHTMLGDEQHMALYPVVSRINHACKPNAYTRFSPKSLQVVAISAVRDIQPGEEITISYITLGKTTPERHQALKLWSFTCACDLCTAPPSEIAASDARRSKIELLRDQAIDAFQAGKSYQALRLTRQILNLLPTEELFPMYAEQYENMARIYFVLRDKENAYKYAKLSLDTLVEQGYLDRVRPEYYERMWQKFFQEEGGRF</sequence>
<dbReference type="EMBL" id="JAULSV010000003">
    <property type="protein sequence ID" value="KAK0648930.1"/>
    <property type="molecule type" value="Genomic_DNA"/>
</dbReference>
<dbReference type="PROSITE" id="PS50280">
    <property type="entry name" value="SET"/>
    <property type="match status" value="1"/>
</dbReference>
<gene>
    <name evidence="2" type="ORF">B0T16DRAFT_436046</name>
</gene>
<dbReference type="Gene3D" id="2.170.270.10">
    <property type="entry name" value="SET domain"/>
    <property type="match status" value="1"/>
</dbReference>
<dbReference type="AlphaFoldDB" id="A0AA39YDC6"/>
<organism evidence="2 3">
    <name type="scientific">Cercophora newfieldiana</name>
    <dbReference type="NCBI Taxonomy" id="92897"/>
    <lineage>
        <taxon>Eukaryota</taxon>
        <taxon>Fungi</taxon>
        <taxon>Dikarya</taxon>
        <taxon>Ascomycota</taxon>
        <taxon>Pezizomycotina</taxon>
        <taxon>Sordariomycetes</taxon>
        <taxon>Sordariomycetidae</taxon>
        <taxon>Sordariales</taxon>
        <taxon>Lasiosphaeriaceae</taxon>
        <taxon>Cercophora</taxon>
    </lineage>
</organism>
<dbReference type="CDD" id="cd20071">
    <property type="entry name" value="SET_SMYD"/>
    <property type="match status" value="1"/>
</dbReference>
<dbReference type="SUPFAM" id="SSF82199">
    <property type="entry name" value="SET domain"/>
    <property type="match status" value="1"/>
</dbReference>
<dbReference type="Gene3D" id="1.25.40.10">
    <property type="entry name" value="Tetratricopeptide repeat domain"/>
    <property type="match status" value="1"/>
</dbReference>
<dbReference type="InterPro" id="IPR011990">
    <property type="entry name" value="TPR-like_helical_dom_sf"/>
</dbReference>
<dbReference type="InterPro" id="IPR053185">
    <property type="entry name" value="SET_domain_protein"/>
</dbReference>
<dbReference type="SUPFAM" id="SSF48452">
    <property type="entry name" value="TPR-like"/>
    <property type="match status" value="1"/>
</dbReference>
<dbReference type="SMART" id="SM00317">
    <property type="entry name" value="SET"/>
    <property type="match status" value="1"/>
</dbReference>
<dbReference type="PANTHER" id="PTHR47332:SF6">
    <property type="entry name" value="SET DOMAIN-CONTAINING PROTEIN"/>
    <property type="match status" value="1"/>
</dbReference>
<dbReference type="Pfam" id="PF00856">
    <property type="entry name" value="SET"/>
    <property type="match status" value="1"/>
</dbReference>
<evidence type="ECO:0000313" key="3">
    <source>
        <dbReference type="Proteomes" id="UP001174936"/>
    </source>
</evidence>
<dbReference type="InterPro" id="IPR001214">
    <property type="entry name" value="SET_dom"/>
</dbReference>
<feature type="domain" description="SET" evidence="1">
    <location>
        <begin position="96"/>
        <end position="242"/>
    </location>
</feature>
<evidence type="ECO:0000313" key="2">
    <source>
        <dbReference type="EMBL" id="KAK0648930.1"/>
    </source>
</evidence>
<comment type="caution">
    <text evidence="2">The sequence shown here is derived from an EMBL/GenBank/DDBJ whole genome shotgun (WGS) entry which is preliminary data.</text>
</comment>
<keyword evidence="3" id="KW-1185">Reference proteome</keyword>